<name>A0A640WEQ0_9GAMM</name>
<gene>
    <name evidence="13" type="primary">cysE</name>
    <name evidence="13" type="ORF">F0A16_08860</name>
</gene>
<keyword evidence="9 13" id="KW-0012">Acyltransferase</keyword>
<evidence type="ECO:0000256" key="9">
    <source>
        <dbReference type="ARBA" id="ARBA00023315"/>
    </source>
</evidence>
<dbReference type="AlphaFoldDB" id="A0A640WEQ0"/>
<dbReference type="Gene3D" id="1.10.3130.10">
    <property type="entry name" value="serine acetyltransferase, domain 1"/>
    <property type="match status" value="1"/>
</dbReference>
<feature type="region of interest" description="Disordered" evidence="11">
    <location>
        <begin position="262"/>
        <end position="282"/>
    </location>
</feature>
<sequence length="282" mass="30003">MPMNTTELWQQARDEAMTISRQEPLLTPLMLGAVLNRSTLGAGLAYRLGQRLAHPDLAANQLIKLFDELLAGDPSVGEGIGQDLTAVIERDPAIRQVTEVLLYLKGFHALTVHRFAHVLWQTGRRQMARYLQSRSSEVFQTDIHPAARIGNGVFIDHATGVVIGETTVIEDEVSLLQGVTLGGTGKAAGDRHPKIRRGVLIGAGAKVLGNIEIGEGARIGAGSVVLKAVPARTTAVGVPARIVGDAGCAAPSREMQHCLDKPLEPETPARPTPASGKLCCGR</sequence>
<evidence type="ECO:0000256" key="1">
    <source>
        <dbReference type="ARBA" id="ARBA00004876"/>
    </source>
</evidence>
<dbReference type="Proteomes" id="UP000466024">
    <property type="component" value="Unassembled WGS sequence"/>
</dbReference>
<dbReference type="FunFam" id="2.160.10.10:FF:000002">
    <property type="entry name" value="Serine acetyltransferase"/>
    <property type="match status" value="1"/>
</dbReference>
<evidence type="ECO:0000256" key="2">
    <source>
        <dbReference type="ARBA" id="ARBA00007274"/>
    </source>
</evidence>
<dbReference type="GO" id="GO:0009001">
    <property type="term" value="F:serine O-acetyltransferase activity"/>
    <property type="evidence" value="ECO:0007669"/>
    <property type="project" value="UniProtKB-EC"/>
</dbReference>
<dbReference type="InterPro" id="IPR042122">
    <property type="entry name" value="Ser_AcTrfase_N_sf"/>
</dbReference>
<dbReference type="PROSITE" id="PS00101">
    <property type="entry name" value="HEXAPEP_TRANSFERASES"/>
    <property type="match status" value="1"/>
</dbReference>
<accession>A0A640WEQ0</accession>
<keyword evidence="8" id="KW-0198">Cysteine biosynthesis</keyword>
<evidence type="ECO:0000256" key="8">
    <source>
        <dbReference type="ARBA" id="ARBA00023192"/>
    </source>
</evidence>
<dbReference type="NCBIfam" id="NF041874">
    <property type="entry name" value="EPS_EpsC"/>
    <property type="match status" value="1"/>
</dbReference>
<evidence type="ECO:0000313" key="13">
    <source>
        <dbReference type="EMBL" id="KAA0018612.1"/>
    </source>
</evidence>
<dbReference type="InterPro" id="IPR010493">
    <property type="entry name" value="Ser_AcTrfase_N"/>
</dbReference>
<proteinExistence type="inferred from homology"/>
<dbReference type="SUPFAM" id="SSF51161">
    <property type="entry name" value="Trimeric LpxA-like enzymes"/>
    <property type="match status" value="1"/>
</dbReference>
<feature type="domain" description="Serine acetyltransferase N-terminal" evidence="12">
    <location>
        <begin position="8"/>
        <end position="112"/>
    </location>
</feature>
<comment type="catalytic activity">
    <reaction evidence="10">
        <text>L-serine + acetyl-CoA = O-acetyl-L-serine + CoA</text>
        <dbReference type="Rhea" id="RHEA:24560"/>
        <dbReference type="ChEBI" id="CHEBI:33384"/>
        <dbReference type="ChEBI" id="CHEBI:57287"/>
        <dbReference type="ChEBI" id="CHEBI:57288"/>
        <dbReference type="ChEBI" id="CHEBI:58340"/>
        <dbReference type="EC" id="2.3.1.30"/>
    </reaction>
</comment>
<dbReference type="EMBL" id="VTPX01000004">
    <property type="protein sequence ID" value="KAA0018612.1"/>
    <property type="molecule type" value="Genomic_DNA"/>
</dbReference>
<dbReference type="EC" id="2.3.1.30" evidence="3"/>
<dbReference type="UniPathway" id="UPA00136">
    <property type="reaction ID" value="UER00199"/>
</dbReference>
<evidence type="ECO:0000256" key="10">
    <source>
        <dbReference type="ARBA" id="ARBA00049486"/>
    </source>
</evidence>
<dbReference type="Gene3D" id="2.160.10.10">
    <property type="entry name" value="Hexapeptide repeat proteins"/>
    <property type="match status" value="1"/>
</dbReference>
<dbReference type="InterPro" id="IPR053376">
    <property type="entry name" value="Serine_acetyltransferase"/>
</dbReference>
<evidence type="ECO:0000256" key="6">
    <source>
        <dbReference type="ARBA" id="ARBA00022679"/>
    </source>
</evidence>
<dbReference type="CDD" id="cd03354">
    <property type="entry name" value="LbH_SAT"/>
    <property type="match status" value="1"/>
</dbReference>
<dbReference type="InterPro" id="IPR005881">
    <property type="entry name" value="Ser_O-AcTrfase"/>
</dbReference>
<evidence type="ECO:0000256" key="4">
    <source>
        <dbReference type="ARBA" id="ARBA00018522"/>
    </source>
</evidence>
<evidence type="ECO:0000256" key="5">
    <source>
        <dbReference type="ARBA" id="ARBA00022605"/>
    </source>
</evidence>
<dbReference type="PANTHER" id="PTHR42811">
    <property type="entry name" value="SERINE ACETYLTRANSFERASE"/>
    <property type="match status" value="1"/>
</dbReference>
<reference evidence="13 14" key="1">
    <citation type="submission" date="2019-08" db="EMBL/GenBank/DDBJ databases">
        <title>Bioinformatics analysis of the strain L3 and L5.</title>
        <authorList>
            <person name="Li X."/>
        </authorList>
    </citation>
    <scope>NUCLEOTIDE SEQUENCE [LARGE SCALE GENOMIC DNA]</scope>
    <source>
        <strain evidence="13 14">L3</strain>
    </source>
</reference>
<comment type="similarity">
    <text evidence="2">Belongs to the transferase hexapeptide repeat family.</text>
</comment>
<dbReference type="SMART" id="SM00971">
    <property type="entry name" value="SATase_N"/>
    <property type="match status" value="1"/>
</dbReference>
<keyword evidence="7" id="KW-0677">Repeat</keyword>
<comment type="caution">
    <text evidence="13">The sequence shown here is derived from an EMBL/GenBank/DDBJ whole genome shotgun (WGS) entry which is preliminary data.</text>
</comment>
<evidence type="ECO:0000256" key="11">
    <source>
        <dbReference type="SAM" id="MobiDB-lite"/>
    </source>
</evidence>
<dbReference type="InterPro" id="IPR001451">
    <property type="entry name" value="Hexapep"/>
</dbReference>
<comment type="pathway">
    <text evidence="1">Amino-acid biosynthesis; L-cysteine biosynthesis; L-cysteine from L-serine: step 1/2.</text>
</comment>
<dbReference type="NCBIfam" id="TIGR01172">
    <property type="entry name" value="cysE"/>
    <property type="match status" value="1"/>
</dbReference>
<protein>
    <recommendedName>
        <fullName evidence="4">Serine acetyltransferase</fullName>
        <ecNumber evidence="3">2.3.1.30</ecNumber>
    </recommendedName>
</protein>
<keyword evidence="5" id="KW-0028">Amino-acid biosynthesis</keyword>
<dbReference type="Pfam" id="PF06426">
    <property type="entry name" value="SATase_N"/>
    <property type="match status" value="1"/>
</dbReference>
<dbReference type="GO" id="GO:0006535">
    <property type="term" value="P:cysteine biosynthetic process from serine"/>
    <property type="evidence" value="ECO:0007669"/>
    <property type="project" value="InterPro"/>
</dbReference>
<organism evidence="13 14">
    <name type="scientific">Salinicola corii</name>
    <dbReference type="NCBI Taxonomy" id="2606937"/>
    <lineage>
        <taxon>Bacteria</taxon>
        <taxon>Pseudomonadati</taxon>
        <taxon>Pseudomonadota</taxon>
        <taxon>Gammaproteobacteria</taxon>
        <taxon>Oceanospirillales</taxon>
        <taxon>Halomonadaceae</taxon>
        <taxon>Salinicola</taxon>
    </lineage>
</organism>
<evidence type="ECO:0000313" key="14">
    <source>
        <dbReference type="Proteomes" id="UP000466024"/>
    </source>
</evidence>
<keyword evidence="14" id="KW-1185">Reference proteome</keyword>
<dbReference type="InterPro" id="IPR018357">
    <property type="entry name" value="Hexapep_transf_CS"/>
</dbReference>
<keyword evidence="6 13" id="KW-0808">Transferase</keyword>
<dbReference type="Pfam" id="PF00132">
    <property type="entry name" value="Hexapep"/>
    <property type="match status" value="1"/>
</dbReference>
<dbReference type="GO" id="GO:0005737">
    <property type="term" value="C:cytoplasm"/>
    <property type="evidence" value="ECO:0007669"/>
    <property type="project" value="InterPro"/>
</dbReference>
<dbReference type="InterPro" id="IPR045304">
    <property type="entry name" value="LbH_SAT"/>
</dbReference>
<dbReference type="InterPro" id="IPR011004">
    <property type="entry name" value="Trimer_LpxA-like_sf"/>
</dbReference>
<evidence type="ECO:0000256" key="3">
    <source>
        <dbReference type="ARBA" id="ARBA00013266"/>
    </source>
</evidence>
<evidence type="ECO:0000259" key="12">
    <source>
        <dbReference type="SMART" id="SM00971"/>
    </source>
</evidence>
<evidence type="ECO:0000256" key="7">
    <source>
        <dbReference type="ARBA" id="ARBA00022737"/>
    </source>
</evidence>